<gene>
    <name evidence="1" type="ORF">L915_06997</name>
    <name evidence="2" type="ORF">L916_06953</name>
</gene>
<protein>
    <submittedName>
        <fullName evidence="2">Uncharacterized protein</fullName>
    </submittedName>
</protein>
<feature type="non-terminal residue" evidence="2">
    <location>
        <position position="1"/>
    </location>
</feature>
<organism evidence="2 3">
    <name type="scientific">Phytophthora nicotianae</name>
    <name type="common">Potato buckeye rot agent</name>
    <name type="synonym">Phytophthora parasitica</name>
    <dbReference type="NCBI Taxonomy" id="4792"/>
    <lineage>
        <taxon>Eukaryota</taxon>
        <taxon>Sar</taxon>
        <taxon>Stramenopiles</taxon>
        <taxon>Oomycota</taxon>
        <taxon>Peronosporomycetes</taxon>
        <taxon>Peronosporales</taxon>
        <taxon>Peronosporaceae</taxon>
        <taxon>Phytophthora</taxon>
    </lineage>
</organism>
<sequence length="107" mass="11986">DSVDTIMLQPIEWSEDCLIVEEQGHKGDQTGTDKFGKHVYANPYQPSVLWACSCCSSFRLSRTSFGRILRRVIKALIEEELCLFSCIPEDIGTHSLRKGSSSYALGQ</sequence>
<name>W2J6Z7_PHYNI</name>
<evidence type="ECO:0000313" key="3">
    <source>
        <dbReference type="Proteomes" id="UP000053864"/>
    </source>
</evidence>
<evidence type="ECO:0000313" key="1">
    <source>
        <dbReference type="EMBL" id="ETK88796.1"/>
    </source>
</evidence>
<reference evidence="1" key="1">
    <citation type="submission" date="2013-11" db="EMBL/GenBank/DDBJ databases">
        <title>The Genome Sequence of Phytophthora parasitica CJ02B3.</title>
        <authorList>
            <consortium name="The Broad Institute Genomics Platform"/>
            <person name="Russ C."/>
            <person name="Tyler B."/>
            <person name="Panabieres F."/>
            <person name="Shan W."/>
            <person name="Tripathy S."/>
            <person name="Grunwald N."/>
            <person name="Machado M."/>
            <person name="Johnson C.S."/>
            <person name="Arredondo F."/>
            <person name="Hong C."/>
            <person name="Coffey M."/>
            <person name="Young S.K."/>
            <person name="Zeng Q."/>
            <person name="Gargeya S."/>
            <person name="Fitzgerald M."/>
            <person name="Abouelleil A."/>
            <person name="Alvarado L."/>
            <person name="Chapman S.B."/>
            <person name="Gainer-Dewar J."/>
            <person name="Goldberg J."/>
            <person name="Griggs A."/>
            <person name="Gujja S."/>
            <person name="Hansen M."/>
            <person name="Howarth C."/>
            <person name="Imamovic A."/>
            <person name="Ireland A."/>
            <person name="Larimer J."/>
            <person name="McCowan C."/>
            <person name="Murphy C."/>
            <person name="Pearson M."/>
            <person name="Poon T.W."/>
            <person name="Priest M."/>
            <person name="Roberts A."/>
            <person name="Saif S."/>
            <person name="Shea T."/>
            <person name="Sykes S."/>
            <person name="Wortman J."/>
            <person name="Nusbaum C."/>
            <person name="Birren B."/>
        </authorList>
    </citation>
    <scope>NUCLEOTIDE SEQUENCE [LARGE SCALE GENOMIC DNA]</scope>
    <source>
        <strain evidence="1">CJ02B3</strain>
    </source>
</reference>
<dbReference type="VEuPathDB" id="FungiDB:PPTG_24750"/>
<accession>W2J6Z7</accession>
<reference evidence="2 3" key="2">
    <citation type="submission" date="2013-11" db="EMBL/GenBank/DDBJ databases">
        <title>The Genome Sequence of Phytophthora parasitica CJ05E6.</title>
        <authorList>
            <consortium name="The Broad Institute Genomics Platform"/>
            <person name="Russ C."/>
            <person name="Tyler B."/>
            <person name="Panabieres F."/>
            <person name="Shan W."/>
            <person name="Tripathy S."/>
            <person name="Grunwald N."/>
            <person name="Machado M."/>
            <person name="Johnson C.S."/>
            <person name="Arredondo F."/>
            <person name="Hong C."/>
            <person name="Coffey M."/>
            <person name="Young S.K."/>
            <person name="Zeng Q."/>
            <person name="Gargeya S."/>
            <person name="Fitzgerald M."/>
            <person name="Abouelleil A."/>
            <person name="Alvarado L."/>
            <person name="Chapman S.B."/>
            <person name="Gainer-Dewar J."/>
            <person name="Goldberg J."/>
            <person name="Griggs A."/>
            <person name="Gujja S."/>
            <person name="Hansen M."/>
            <person name="Howarth C."/>
            <person name="Imamovic A."/>
            <person name="Ireland A."/>
            <person name="Larimer J."/>
            <person name="McCowan C."/>
            <person name="Murphy C."/>
            <person name="Pearson M."/>
            <person name="Poon T.W."/>
            <person name="Priest M."/>
            <person name="Roberts A."/>
            <person name="Saif S."/>
            <person name="Shea T."/>
            <person name="Sykes S."/>
            <person name="Wortman J."/>
            <person name="Nusbaum C."/>
            <person name="Birren B."/>
        </authorList>
    </citation>
    <scope>NUCLEOTIDE SEQUENCE [LARGE SCALE GENOMIC DNA]</scope>
    <source>
        <strain evidence="2 3">CJ05E6</strain>
    </source>
</reference>
<dbReference type="Proteomes" id="UP000053236">
    <property type="component" value="Unassembled WGS sequence"/>
</dbReference>
<proteinExistence type="predicted"/>
<feature type="non-terminal residue" evidence="2">
    <location>
        <position position="107"/>
    </location>
</feature>
<dbReference type="EMBL" id="KI672372">
    <property type="protein sequence ID" value="ETL42184.1"/>
    <property type="molecule type" value="Genomic_DNA"/>
</dbReference>
<dbReference type="EMBL" id="KI685799">
    <property type="protein sequence ID" value="ETK88796.1"/>
    <property type="molecule type" value="Genomic_DNA"/>
</dbReference>
<dbReference type="AlphaFoldDB" id="W2J6Z7"/>
<dbReference type="Proteomes" id="UP000053864">
    <property type="component" value="Unassembled WGS sequence"/>
</dbReference>
<evidence type="ECO:0000313" key="2">
    <source>
        <dbReference type="EMBL" id="ETL42184.1"/>
    </source>
</evidence>